<protein>
    <submittedName>
        <fullName evidence="8">ExbD/TolR family protein</fullName>
    </submittedName>
</protein>
<dbReference type="RefSeq" id="WP_386406428.1">
    <property type="nucleotide sequence ID" value="NZ_JBHTJH010000004.1"/>
</dbReference>
<dbReference type="Proteomes" id="UP001596978">
    <property type="component" value="Unassembled WGS sequence"/>
</dbReference>
<name>A0ABW3CWT4_9FLAO</name>
<evidence type="ECO:0000313" key="9">
    <source>
        <dbReference type="Proteomes" id="UP001596978"/>
    </source>
</evidence>
<dbReference type="Pfam" id="PF02472">
    <property type="entry name" value="ExbD"/>
    <property type="match status" value="1"/>
</dbReference>
<keyword evidence="9" id="KW-1185">Reference proteome</keyword>
<keyword evidence="7" id="KW-0653">Protein transport</keyword>
<keyword evidence="5" id="KW-1133">Transmembrane helix</keyword>
<comment type="similarity">
    <text evidence="2 7">Belongs to the ExbD/TolR family.</text>
</comment>
<comment type="subcellular location">
    <subcellularLocation>
        <location evidence="1">Cell membrane</location>
        <topology evidence="1">Single-pass membrane protein</topology>
    </subcellularLocation>
    <subcellularLocation>
        <location evidence="7">Cell membrane</location>
        <topology evidence="7">Single-pass type II membrane protein</topology>
    </subcellularLocation>
</comment>
<proteinExistence type="inferred from homology"/>
<evidence type="ECO:0000256" key="1">
    <source>
        <dbReference type="ARBA" id="ARBA00004162"/>
    </source>
</evidence>
<keyword evidence="7" id="KW-0813">Transport</keyword>
<reference evidence="9" key="1">
    <citation type="journal article" date="2019" name="Int. J. Syst. Evol. Microbiol.">
        <title>The Global Catalogue of Microorganisms (GCM) 10K type strain sequencing project: providing services to taxonomists for standard genome sequencing and annotation.</title>
        <authorList>
            <consortium name="The Broad Institute Genomics Platform"/>
            <consortium name="The Broad Institute Genome Sequencing Center for Infectious Disease"/>
            <person name="Wu L."/>
            <person name="Ma J."/>
        </authorList>
    </citation>
    <scope>NUCLEOTIDE SEQUENCE [LARGE SCALE GENOMIC DNA]</scope>
    <source>
        <strain evidence="9">CCUG 62952</strain>
    </source>
</reference>
<gene>
    <name evidence="8" type="ORF">ACFQ1M_07850</name>
</gene>
<comment type="caution">
    <text evidence="8">The sequence shown here is derived from an EMBL/GenBank/DDBJ whole genome shotgun (WGS) entry which is preliminary data.</text>
</comment>
<accession>A0ABW3CWT4</accession>
<evidence type="ECO:0000256" key="3">
    <source>
        <dbReference type="ARBA" id="ARBA00022475"/>
    </source>
</evidence>
<sequence>MRNSRRESPAVHAGSMADIAFLLLIFFLVTTTIENDKGIPRKLPRPCLTMDCVEKAKERDVFRIEIDANNALLVENKLLRLSELRAAATAFLDNDLDGTCSYCEGERSPTASGHPSKAIISVRNDREISYDFYIAVQNELVGAYFDLRKRYAKTIFKKELSELNAEELKEARQAYPMLISEAEVE</sequence>
<keyword evidence="3" id="KW-1003">Cell membrane</keyword>
<dbReference type="EMBL" id="JBHTJH010000004">
    <property type="protein sequence ID" value="MFD0862118.1"/>
    <property type="molecule type" value="Genomic_DNA"/>
</dbReference>
<keyword evidence="4 7" id="KW-0812">Transmembrane</keyword>
<dbReference type="InterPro" id="IPR003400">
    <property type="entry name" value="ExbD"/>
</dbReference>
<dbReference type="PANTHER" id="PTHR30558">
    <property type="entry name" value="EXBD MEMBRANE COMPONENT OF PMF-DRIVEN MACROMOLECULE IMPORT SYSTEM"/>
    <property type="match status" value="1"/>
</dbReference>
<evidence type="ECO:0000256" key="7">
    <source>
        <dbReference type="RuleBase" id="RU003879"/>
    </source>
</evidence>
<evidence type="ECO:0000256" key="5">
    <source>
        <dbReference type="ARBA" id="ARBA00022989"/>
    </source>
</evidence>
<organism evidence="8 9">
    <name type="scientific">Sungkyunkwania multivorans</name>
    <dbReference type="NCBI Taxonomy" id="1173618"/>
    <lineage>
        <taxon>Bacteria</taxon>
        <taxon>Pseudomonadati</taxon>
        <taxon>Bacteroidota</taxon>
        <taxon>Flavobacteriia</taxon>
        <taxon>Flavobacteriales</taxon>
        <taxon>Flavobacteriaceae</taxon>
        <taxon>Sungkyunkwania</taxon>
    </lineage>
</organism>
<evidence type="ECO:0000256" key="2">
    <source>
        <dbReference type="ARBA" id="ARBA00005811"/>
    </source>
</evidence>
<evidence type="ECO:0000256" key="4">
    <source>
        <dbReference type="ARBA" id="ARBA00022692"/>
    </source>
</evidence>
<evidence type="ECO:0000313" key="8">
    <source>
        <dbReference type="EMBL" id="MFD0862118.1"/>
    </source>
</evidence>
<evidence type="ECO:0000256" key="6">
    <source>
        <dbReference type="ARBA" id="ARBA00023136"/>
    </source>
</evidence>
<keyword evidence="6" id="KW-0472">Membrane</keyword>
<dbReference type="PANTHER" id="PTHR30558:SF3">
    <property type="entry name" value="BIOPOLYMER TRANSPORT PROTEIN EXBD-RELATED"/>
    <property type="match status" value="1"/>
</dbReference>